<dbReference type="RefSeq" id="WP_188694977.1">
    <property type="nucleotide sequence ID" value="NZ_BMIR01000013.1"/>
</dbReference>
<evidence type="ECO:0000256" key="2">
    <source>
        <dbReference type="ARBA" id="ARBA00022840"/>
    </source>
</evidence>
<dbReference type="InterPro" id="IPR014217">
    <property type="entry name" value="Spore_III_AA"/>
</dbReference>
<dbReference type="Gene3D" id="3.40.50.300">
    <property type="entry name" value="P-loop containing nucleotide triphosphate hydrolases"/>
    <property type="match status" value="1"/>
</dbReference>
<name>A0A8J2YJC6_9BACL</name>
<dbReference type="SMART" id="SM00382">
    <property type="entry name" value="AAA"/>
    <property type="match status" value="1"/>
</dbReference>
<dbReference type="PANTHER" id="PTHR20953:SF3">
    <property type="entry name" value="P-LOOP CONTAINING NUCLEOSIDE TRIPHOSPHATE HYDROLASES SUPERFAMILY PROTEIN"/>
    <property type="match status" value="1"/>
</dbReference>
<gene>
    <name evidence="4" type="primary">spoIIIAA</name>
    <name evidence="4" type="ORF">GCM10011391_26760</name>
</gene>
<dbReference type="PANTHER" id="PTHR20953">
    <property type="entry name" value="KINASE-RELATED"/>
    <property type="match status" value="1"/>
</dbReference>
<proteinExistence type="predicted"/>
<organism evidence="4 5">
    <name type="scientific">Pullulanibacillus camelliae</name>
    <dbReference type="NCBI Taxonomy" id="1707096"/>
    <lineage>
        <taxon>Bacteria</taxon>
        <taxon>Bacillati</taxon>
        <taxon>Bacillota</taxon>
        <taxon>Bacilli</taxon>
        <taxon>Bacillales</taxon>
        <taxon>Sporolactobacillaceae</taxon>
        <taxon>Pullulanibacillus</taxon>
    </lineage>
</organism>
<dbReference type="AlphaFoldDB" id="A0A8J2YJC6"/>
<dbReference type="InterPro" id="IPR027417">
    <property type="entry name" value="P-loop_NTPase"/>
</dbReference>
<keyword evidence="1" id="KW-0547">Nucleotide-binding</keyword>
<evidence type="ECO:0000259" key="3">
    <source>
        <dbReference type="SMART" id="SM00382"/>
    </source>
</evidence>
<keyword evidence="5" id="KW-1185">Reference proteome</keyword>
<evidence type="ECO:0000313" key="5">
    <source>
        <dbReference type="Proteomes" id="UP000628775"/>
    </source>
</evidence>
<comment type="caution">
    <text evidence="4">The sequence shown here is derived from an EMBL/GenBank/DDBJ whole genome shotgun (WGS) entry which is preliminary data.</text>
</comment>
<dbReference type="InterPro" id="IPR003593">
    <property type="entry name" value="AAA+_ATPase"/>
</dbReference>
<reference evidence="4" key="2">
    <citation type="submission" date="2020-09" db="EMBL/GenBank/DDBJ databases">
        <authorList>
            <person name="Sun Q."/>
            <person name="Zhou Y."/>
        </authorList>
    </citation>
    <scope>NUCLEOTIDE SEQUENCE</scope>
    <source>
        <strain evidence="4">CGMCC 1.15371</strain>
    </source>
</reference>
<sequence length="307" mass="34412">MDDVLALIPEHIAKEILQLPAHLLDQLEEIRCRIERPVELVLGGKPRFLDKLIFTFQDARALLGKLSQYSLYTLEEELKRGYVTISGGHRIGLAGKVITEESQVKRIRDVSSFNIRVARQKLGAAHSMMPFLYQEHRWYNTLIIGPPQAGKTTLLRDIARIASQGEAPIPSTKVGIVDERSEIAGCVKGVPQHAFGPRIDVLDACPKPEGMMMLIRSMSPELVIVDEIGRQEDSHALLEALNAGVNVIASAHGYSYEQILRRPNIHVLMEHRLFDRFIVLSRQRGPGVIEAIYNGEGSLISQKREFV</sequence>
<protein>
    <submittedName>
        <fullName evidence="4">Stage III sporulation protein AA</fullName>
    </submittedName>
</protein>
<dbReference type="SUPFAM" id="SSF52540">
    <property type="entry name" value="P-loop containing nucleoside triphosphate hydrolases"/>
    <property type="match status" value="1"/>
</dbReference>
<dbReference type="EMBL" id="BMIR01000013">
    <property type="protein sequence ID" value="GGE46604.1"/>
    <property type="molecule type" value="Genomic_DNA"/>
</dbReference>
<dbReference type="GO" id="GO:0005524">
    <property type="term" value="F:ATP binding"/>
    <property type="evidence" value="ECO:0007669"/>
    <property type="project" value="UniProtKB-KW"/>
</dbReference>
<reference evidence="4" key="1">
    <citation type="journal article" date="2014" name="Int. J. Syst. Evol. Microbiol.">
        <title>Complete genome sequence of Corynebacterium casei LMG S-19264T (=DSM 44701T), isolated from a smear-ripened cheese.</title>
        <authorList>
            <consortium name="US DOE Joint Genome Institute (JGI-PGF)"/>
            <person name="Walter F."/>
            <person name="Albersmeier A."/>
            <person name="Kalinowski J."/>
            <person name="Ruckert C."/>
        </authorList>
    </citation>
    <scope>NUCLEOTIDE SEQUENCE</scope>
    <source>
        <strain evidence="4">CGMCC 1.15371</strain>
    </source>
</reference>
<evidence type="ECO:0000256" key="1">
    <source>
        <dbReference type="ARBA" id="ARBA00022741"/>
    </source>
</evidence>
<keyword evidence="2" id="KW-0067">ATP-binding</keyword>
<dbReference type="Pfam" id="PF19568">
    <property type="entry name" value="Spore_III_AA"/>
    <property type="match status" value="1"/>
</dbReference>
<evidence type="ECO:0000313" key="4">
    <source>
        <dbReference type="EMBL" id="GGE46604.1"/>
    </source>
</evidence>
<dbReference type="Proteomes" id="UP000628775">
    <property type="component" value="Unassembled WGS sequence"/>
</dbReference>
<feature type="domain" description="AAA+ ATPase" evidence="3">
    <location>
        <begin position="137"/>
        <end position="284"/>
    </location>
</feature>
<dbReference type="NCBIfam" id="TIGR02858">
    <property type="entry name" value="spore_III_AA"/>
    <property type="match status" value="1"/>
</dbReference>
<accession>A0A8J2YJC6</accession>
<dbReference type="InterPro" id="IPR045735">
    <property type="entry name" value="Spore_III_AA_AAA+_ATPase"/>
</dbReference>